<dbReference type="RefSeq" id="WP_274674256.1">
    <property type="nucleotide sequence ID" value="NZ_JAKNAP010000106.1"/>
</dbReference>
<dbReference type="Proteomes" id="UP001140973">
    <property type="component" value="Unassembled WGS sequence"/>
</dbReference>
<evidence type="ECO:0000256" key="1">
    <source>
        <dbReference type="SAM" id="Phobius"/>
    </source>
</evidence>
<dbReference type="EMBL" id="JAKNAP010000106">
    <property type="protein sequence ID" value="MDE1358926.1"/>
    <property type="molecule type" value="Genomic_DNA"/>
</dbReference>
<evidence type="ECO:0000313" key="2">
    <source>
        <dbReference type="EMBL" id="MDE1358926.1"/>
    </source>
</evidence>
<sequence length="152" mass="17112">MGIDTNWDALSAISTACAAVIALGLGVLPPIFRSISERRLATKRAHDRLKTVQLVIKKYRFYNVQSIKQDGFTQYQYDTSNIKAMTVNIDLYNEAMCLNALSEDLSGEVKVTVTETLDLLVAISSGFPFHSEEWDRLEVLIEQSLNILKNRL</sequence>
<proteinExistence type="predicted"/>
<keyword evidence="1" id="KW-1133">Transmembrane helix</keyword>
<keyword evidence="1" id="KW-0812">Transmembrane</keyword>
<dbReference type="AlphaFoldDB" id="A0A9X4J5H8"/>
<comment type="caution">
    <text evidence="2">The sequence shown here is derived from an EMBL/GenBank/DDBJ whole genome shotgun (WGS) entry which is preliminary data.</text>
</comment>
<gene>
    <name evidence="2" type="ORF">L9W73_16715</name>
</gene>
<evidence type="ECO:0000313" key="3">
    <source>
        <dbReference type="Proteomes" id="UP001140973"/>
    </source>
</evidence>
<reference evidence="2" key="1">
    <citation type="submission" date="2022-02" db="EMBL/GenBank/DDBJ databases">
        <title>Emergence and expansion in Europe of a Vibrio aestuarianus clonal complex pathogenic for oysters.</title>
        <authorList>
            <person name="Mesnil A."/>
            <person name="Travers M.-A."/>
        </authorList>
    </citation>
    <scope>NUCLEOTIDE SEQUENCE</scope>
    <source>
        <strain evidence="2">151-ITT-15-cp-1</strain>
    </source>
</reference>
<accession>A0A9X4J5H8</accession>
<protein>
    <submittedName>
        <fullName evidence="2">Uncharacterized protein</fullName>
    </submittedName>
</protein>
<organism evidence="2 3">
    <name type="scientific">Vibrio aestuarianus</name>
    <dbReference type="NCBI Taxonomy" id="28171"/>
    <lineage>
        <taxon>Bacteria</taxon>
        <taxon>Pseudomonadati</taxon>
        <taxon>Pseudomonadota</taxon>
        <taxon>Gammaproteobacteria</taxon>
        <taxon>Vibrionales</taxon>
        <taxon>Vibrionaceae</taxon>
        <taxon>Vibrio</taxon>
    </lineage>
</organism>
<feature type="transmembrane region" description="Helical" evidence="1">
    <location>
        <begin position="12"/>
        <end position="32"/>
    </location>
</feature>
<name>A0A9X4J5H8_9VIBR</name>
<keyword evidence="1" id="KW-0472">Membrane</keyword>